<proteinExistence type="predicted"/>
<sequence>NEESWRRRLDGADRNRRNTHVKRSPEARGRVEESHGRVRFERRKNLSARGEPKVARACTPATQVKSRNWNRGVNLEGSAERRARWIEEVLPNVSFLRRVAVACVV</sequence>
<feature type="non-terminal residue" evidence="2">
    <location>
        <position position="1"/>
    </location>
</feature>
<dbReference type="AlphaFoldDB" id="W2P973"/>
<reference evidence="2 3" key="2">
    <citation type="submission" date="2013-11" db="EMBL/GenBank/DDBJ databases">
        <title>The Genome Sequence of Phytophthora parasitica INRA-310.</title>
        <authorList>
            <consortium name="The Broad Institute Genomics Platform"/>
            <person name="Russ C."/>
            <person name="Tyler B."/>
            <person name="Panabieres F."/>
            <person name="Shan W."/>
            <person name="Tripathy S."/>
            <person name="Grunwald N."/>
            <person name="Machado M."/>
            <person name="Johnson C.S."/>
            <person name="Arredondo F."/>
            <person name="Hong C."/>
            <person name="Coffey M."/>
            <person name="Young S.K."/>
            <person name="Zeng Q."/>
            <person name="Gargeya S."/>
            <person name="Fitzgerald M."/>
            <person name="Abouelleil A."/>
            <person name="Alvarado L."/>
            <person name="Chapman S.B."/>
            <person name="Gainer-Dewar J."/>
            <person name="Goldberg J."/>
            <person name="Griggs A."/>
            <person name="Gujja S."/>
            <person name="Hansen M."/>
            <person name="Howarth C."/>
            <person name="Imamovic A."/>
            <person name="Ireland A."/>
            <person name="Larimer J."/>
            <person name="McCowan C."/>
            <person name="Murphy C."/>
            <person name="Pearson M."/>
            <person name="Poon T.W."/>
            <person name="Priest M."/>
            <person name="Roberts A."/>
            <person name="Saif S."/>
            <person name="Shea T."/>
            <person name="Sykes S."/>
            <person name="Wortman J."/>
            <person name="Nusbaum C."/>
            <person name="Birren B."/>
        </authorList>
    </citation>
    <scope>NUCLEOTIDE SEQUENCE [LARGE SCALE GENOMIC DNA]</scope>
    <source>
        <strain evidence="2 3">INRA-310</strain>
    </source>
</reference>
<dbReference type="VEuPathDB" id="FungiDB:PPTG_24896"/>
<evidence type="ECO:0000313" key="3">
    <source>
        <dbReference type="Proteomes" id="UP000018817"/>
    </source>
</evidence>
<evidence type="ECO:0000313" key="2">
    <source>
        <dbReference type="EMBL" id="ETM97587.1"/>
    </source>
</evidence>
<reference evidence="3" key="1">
    <citation type="submission" date="2011-12" db="EMBL/GenBank/DDBJ databases">
        <authorList>
            <consortium name="The Broad Institute Genome Sequencing Platform"/>
            <person name="Russ C."/>
            <person name="Tyler B."/>
            <person name="Panabieres F."/>
            <person name="Shan W."/>
            <person name="Tripathy S."/>
            <person name="Grunwald N."/>
            <person name="Machado M."/>
            <person name="Young S.K."/>
            <person name="Zeng Q."/>
            <person name="Gargeya S."/>
            <person name="Fitzgerald M."/>
            <person name="Haas B."/>
            <person name="Abouelleil A."/>
            <person name="Alvarado L."/>
            <person name="Arachchi H.M."/>
            <person name="Berlin A."/>
            <person name="Chapman S.B."/>
            <person name="Gearin G."/>
            <person name="Goldberg J."/>
            <person name="Griggs A."/>
            <person name="Gujja S."/>
            <person name="Hansen M."/>
            <person name="Heiman D."/>
            <person name="Howarth C."/>
            <person name="Larimer J."/>
            <person name="Lui A."/>
            <person name="MacDonald P.J.P."/>
            <person name="McCowen C."/>
            <person name="Montmayeur A."/>
            <person name="Murphy C."/>
            <person name="Neiman D."/>
            <person name="Pearson M."/>
            <person name="Priest M."/>
            <person name="Roberts A."/>
            <person name="Saif S."/>
            <person name="Shea T."/>
            <person name="Sisk P."/>
            <person name="Stolte C."/>
            <person name="Sykes S."/>
            <person name="Wortman J."/>
            <person name="Nusbaum C."/>
            <person name="Birren B."/>
        </authorList>
    </citation>
    <scope>NUCLEOTIDE SEQUENCE [LARGE SCALE GENOMIC DNA]</scope>
    <source>
        <strain evidence="3">INRA-310</strain>
    </source>
</reference>
<accession>W2P973</accession>
<name>W2P973_PHYN3</name>
<evidence type="ECO:0000256" key="1">
    <source>
        <dbReference type="SAM" id="MobiDB-lite"/>
    </source>
</evidence>
<dbReference type="GeneID" id="20193495"/>
<protein>
    <submittedName>
        <fullName evidence="2">Uncharacterized protein</fullName>
    </submittedName>
</protein>
<dbReference type="EMBL" id="KI669906">
    <property type="protein sequence ID" value="ETM97587.1"/>
    <property type="molecule type" value="Genomic_DNA"/>
</dbReference>
<feature type="compositionally biased region" description="Basic and acidic residues" evidence="1">
    <location>
        <begin position="1"/>
        <end position="16"/>
    </location>
</feature>
<feature type="compositionally biased region" description="Basic and acidic residues" evidence="1">
    <location>
        <begin position="23"/>
        <end position="38"/>
    </location>
</feature>
<organism evidence="2 3">
    <name type="scientific">Phytophthora nicotianae (strain INRA-310)</name>
    <name type="common">Phytophthora parasitica</name>
    <dbReference type="NCBI Taxonomy" id="761204"/>
    <lineage>
        <taxon>Eukaryota</taxon>
        <taxon>Sar</taxon>
        <taxon>Stramenopiles</taxon>
        <taxon>Oomycota</taxon>
        <taxon>Peronosporomycetes</taxon>
        <taxon>Peronosporales</taxon>
        <taxon>Peronosporaceae</taxon>
        <taxon>Phytophthora</taxon>
    </lineage>
</organism>
<dbReference type="Proteomes" id="UP000018817">
    <property type="component" value="Unassembled WGS sequence"/>
</dbReference>
<feature type="region of interest" description="Disordered" evidence="1">
    <location>
        <begin position="1"/>
        <end position="38"/>
    </location>
</feature>
<dbReference type="RefSeq" id="XP_008917117.1">
    <property type="nucleotide sequence ID" value="XM_008918869.1"/>
</dbReference>
<gene>
    <name evidence="2" type="ORF">PPTG_24896</name>
</gene>